<reference evidence="1" key="3">
    <citation type="submission" date="2014-01" db="EMBL/GenBank/DDBJ databases">
        <title>Evolution of pathogenesis and genome organization in the Tremellales.</title>
        <authorList>
            <person name="Cuomo C."/>
            <person name="Litvintseva A."/>
            <person name="Heitman J."/>
            <person name="Chen Y."/>
            <person name="Sun S."/>
            <person name="Springer D."/>
            <person name="Dromer F."/>
            <person name="Young S."/>
            <person name="Zeng Q."/>
            <person name="Chapman S."/>
            <person name="Gujja S."/>
            <person name="Saif S."/>
            <person name="Birren B."/>
        </authorList>
    </citation>
    <scope>NUCLEOTIDE SEQUENCE</scope>
    <source>
        <strain evidence="1">CBS 10118</strain>
    </source>
</reference>
<accession>A0A1B9FSI1</accession>
<proteinExistence type="predicted"/>
<dbReference type="EMBL" id="CP144543">
    <property type="protein sequence ID" value="WVW83200.1"/>
    <property type="molecule type" value="Genomic_DNA"/>
</dbReference>
<reference evidence="1" key="1">
    <citation type="submission" date="2013-07" db="EMBL/GenBank/DDBJ databases">
        <title>The Genome Sequence of Cryptococcus bestiolae CBS10118.</title>
        <authorList>
            <consortium name="The Broad Institute Genome Sequencing Platform"/>
            <person name="Cuomo C."/>
            <person name="Litvintseva A."/>
            <person name="Chen Y."/>
            <person name="Heitman J."/>
            <person name="Sun S."/>
            <person name="Springer D."/>
            <person name="Dromer F."/>
            <person name="Young S.K."/>
            <person name="Zeng Q."/>
            <person name="Gargeya S."/>
            <person name="Fitzgerald M."/>
            <person name="Abouelleil A."/>
            <person name="Alvarado L."/>
            <person name="Berlin A.M."/>
            <person name="Chapman S.B."/>
            <person name="Dewar J."/>
            <person name="Goldberg J."/>
            <person name="Griggs A."/>
            <person name="Gujja S."/>
            <person name="Hansen M."/>
            <person name="Howarth C."/>
            <person name="Imamovic A."/>
            <person name="Larimer J."/>
            <person name="McCowan C."/>
            <person name="Murphy C."/>
            <person name="Pearson M."/>
            <person name="Priest M."/>
            <person name="Roberts A."/>
            <person name="Saif S."/>
            <person name="Shea T."/>
            <person name="Sykes S."/>
            <person name="Wortman J."/>
            <person name="Nusbaum C."/>
            <person name="Birren B."/>
        </authorList>
    </citation>
    <scope>NUCLEOTIDE SEQUENCE [LARGE SCALE GENOMIC DNA]</scope>
    <source>
        <strain evidence="1">CBS 10118</strain>
    </source>
</reference>
<dbReference type="Gene3D" id="3.40.50.720">
    <property type="entry name" value="NAD(P)-binding Rossmann-like Domain"/>
    <property type="match status" value="2"/>
</dbReference>
<evidence type="ECO:0008006" key="4">
    <source>
        <dbReference type="Google" id="ProtNLM"/>
    </source>
</evidence>
<dbReference type="KEGG" id="kbi:30212904"/>
<dbReference type="GeneID" id="30212904"/>
<name>A0A1B9FSI1_9TREE</name>
<dbReference type="InterPro" id="IPR052184">
    <property type="entry name" value="SDR_enzymes"/>
</dbReference>
<gene>
    <name evidence="1" type="ORF">I302_08505</name>
    <name evidence="2" type="ORF">I302_105218</name>
</gene>
<evidence type="ECO:0000313" key="3">
    <source>
        <dbReference type="Proteomes" id="UP000092730"/>
    </source>
</evidence>
<dbReference type="PANTHER" id="PTHR45458">
    <property type="entry name" value="SHORT-CHAIN DEHYDROGENASE/REDUCTASE SDR"/>
    <property type="match status" value="1"/>
</dbReference>
<keyword evidence="3" id="KW-1185">Reference proteome</keyword>
<dbReference type="RefSeq" id="XP_019042798.1">
    <property type="nucleotide sequence ID" value="XM_019195085.1"/>
</dbReference>
<dbReference type="PRINTS" id="PR00081">
    <property type="entry name" value="GDHRDH"/>
</dbReference>
<dbReference type="Proteomes" id="UP000092730">
    <property type="component" value="Chromosome 3"/>
</dbReference>
<dbReference type="SUPFAM" id="SSF51735">
    <property type="entry name" value="NAD(P)-binding Rossmann-fold domains"/>
    <property type="match status" value="1"/>
</dbReference>
<evidence type="ECO:0000313" key="2">
    <source>
        <dbReference type="EMBL" id="WVW83200.1"/>
    </source>
</evidence>
<dbReference type="AlphaFoldDB" id="A0A1B9FSI1"/>
<dbReference type="InterPro" id="IPR002347">
    <property type="entry name" value="SDR_fam"/>
</dbReference>
<protein>
    <recommendedName>
        <fullName evidence="4">NAD(P)-binding protein</fullName>
    </recommendedName>
</protein>
<dbReference type="Pfam" id="PF00106">
    <property type="entry name" value="adh_short"/>
    <property type="match status" value="1"/>
</dbReference>
<dbReference type="EMBL" id="KI894026">
    <property type="protein sequence ID" value="OCF21728.1"/>
    <property type="molecule type" value="Genomic_DNA"/>
</dbReference>
<organism evidence="1">
    <name type="scientific">Kwoniella bestiolae CBS 10118</name>
    <dbReference type="NCBI Taxonomy" id="1296100"/>
    <lineage>
        <taxon>Eukaryota</taxon>
        <taxon>Fungi</taxon>
        <taxon>Dikarya</taxon>
        <taxon>Basidiomycota</taxon>
        <taxon>Agaricomycotina</taxon>
        <taxon>Tremellomycetes</taxon>
        <taxon>Tremellales</taxon>
        <taxon>Cryptococcaceae</taxon>
        <taxon>Kwoniella</taxon>
    </lineage>
</organism>
<dbReference type="OrthoDB" id="9876299at2759"/>
<dbReference type="VEuPathDB" id="FungiDB:I302_08505"/>
<reference evidence="2" key="2">
    <citation type="submission" date="2013-07" db="EMBL/GenBank/DDBJ databases">
        <authorList>
            <consortium name="The Broad Institute Genome Sequencing Platform"/>
            <person name="Cuomo C."/>
            <person name="Litvintseva A."/>
            <person name="Chen Y."/>
            <person name="Heitman J."/>
            <person name="Sun S."/>
            <person name="Springer D."/>
            <person name="Dromer F."/>
            <person name="Young S.K."/>
            <person name="Zeng Q."/>
            <person name="Gargeya S."/>
            <person name="Fitzgerald M."/>
            <person name="Abouelleil A."/>
            <person name="Alvarado L."/>
            <person name="Berlin A.M."/>
            <person name="Chapman S.B."/>
            <person name="Dewar J."/>
            <person name="Goldberg J."/>
            <person name="Griggs A."/>
            <person name="Gujja S."/>
            <person name="Hansen M."/>
            <person name="Howarth C."/>
            <person name="Imamovic A."/>
            <person name="Larimer J."/>
            <person name="McCowan C."/>
            <person name="Murphy C."/>
            <person name="Pearson M."/>
            <person name="Priest M."/>
            <person name="Roberts A."/>
            <person name="Saif S."/>
            <person name="Shea T."/>
            <person name="Sykes S."/>
            <person name="Wortman J."/>
            <person name="Nusbaum C."/>
            <person name="Birren B."/>
        </authorList>
    </citation>
    <scope>NUCLEOTIDE SEQUENCE</scope>
    <source>
        <strain evidence="2">CBS 10118</strain>
    </source>
</reference>
<reference evidence="2" key="4">
    <citation type="submission" date="2024-02" db="EMBL/GenBank/DDBJ databases">
        <title>Comparative genomics of Cryptococcus and Kwoniella reveals pathogenesis evolution and contrasting modes of karyotype evolution via chromosome fusion or intercentromeric recombination.</title>
        <authorList>
            <person name="Coelho M.A."/>
            <person name="David-Palma M."/>
            <person name="Shea T."/>
            <person name="Bowers K."/>
            <person name="McGinley-Smith S."/>
            <person name="Mohammad A.W."/>
            <person name="Gnirke A."/>
            <person name="Yurkov A.M."/>
            <person name="Nowrousian M."/>
            <person name="Sun S."/>
            <person name="Cuomo C.A."/>
            <person name="Heitman J."/>
        </authorList>
    </citation>
    <scope>NUCLEOTIDE SEQUENCE</scope>
    <source>
        <strain evidence="2">CBS 10118</strain>
    </source>
</reference>
<sequence length="220" mass="24059">MSTQQKTVLITGANRGVGLALAESFIQKGYKVIAAVRDLSKAPSIAGLAAVVKIDSNELDDPAKAIEDLKKKGIDHVDIVIANAGISAKHHFMRDADMQAYDEHHQVIEEGGKFVVITSLLGSNTGEHFLKFGMYGSSKASVNYITRQIHFEEPGLTAFTIHPGWLDTQLGFEGATIKGIDSPPDKLSIAIPQRVDMIEKADRESRGGYMWNYDGEKLEF</sequence>
<evidence type="ECO:0000313" key="1">
    <source>
        <dbReference type="EMBL" id="OCF21728.1"/>
    </source>
</evidence>
<dbReference type="GO" id="GO:0016616">
    <property type="term" value="F:oxidoreductase activity, acting on the CH-OH group of donors, NAD or NADP as acceptor"/>
    <property type="evidence" value="ECO:0007669"/>
    <property type="project" value="TreeGrafter"/>
</dbReference>
<dbReference type="InterPro" id="IPR036291">
    <property type="entry name" value="NAD(P)-bd_dom_sf"/>
</dbReference>
<dbReference type="PANTHER" id="PTHR45458:SF1">
    <property type="entry name" value="SHORT CHAIN DEHYDROGENASE"/>
    <property type="match status" value="1"/>
</dbReference>